<keyword evidence="6 8" id="KW-0378">Hydrolase</keyword>
<evidence type="ECO:0000256" key="8">
    <source>
        <dbReference type="RuleBase" id="RU361156"/>
    </source>
</evidence>
<proteinExistence type="inferred from homology"/>
<dbReference type="InterPro" id="IPR029058">
    <property type="entry name" value="AB_hydrolase_fold"/>
</dbReference>
<dbReference type="Proteomes" id="UP001318860">
    <property type="component" value="Unassembled WGS sequence"/>
</dbReference>
<evidence type="ECO:0000256" key="1">
    <source>
        <dbReference type="ARBA" id="ARBA00004613"/>
    </source>
</evidence>
<evidence type="ECO:0000256" key="2">
    <source>
        <dbReference type="ARBA" id="ARBA00009431"/>
    </source>
</evidence>
<accession>A0ABR0XPF8</accession>
<protein>
    <recommendedName>
        <fullName evidence="8">Carboxypeptidase</fullName>
        <ecNumber evidence="8">3.4.16.-</ecNumber>
    </recommendedName>
</protein>
<keyword evidence="5 8" id="KW-0645">Protease</keyword>
<comment type="similarity">
    <text evidence="2 8">Belongs to the peptidase S10 family.</text>
</comment>
<feature type="chain" id="PRO_5044955980" description="Carboxypeptidase" evidence="8">
    <location>
        <begin position="30"/>
        <end position="448"/>
    </location>
</feature>
<gene>
    <name evidence="9" type="ORF">DH2020_004399</name>
</gene>
<dbReference type="EMBL" id="JABTTQ020000003">
    <property type="protein sequence ID" value="KAK6161018.1"/>
    <property type="molecule type" value="Genomic_DNA"/>
</dbReference>
<dbReference type="SUPFAM" id="SSF53474">
    <property type="entry name" value="alpha/beta-Hydrolases"/>
    <property type="match status" value="1"/>
</dbReference>
<evidence type="ECO:0000256" key="3">
    <source>
        <dbReference type="ARBA" id="ARBA00022525"/>
    </source>
</evidence>
<evidence type="ECO:0000313" key="10">
    <source>
        <dbReference type="Proteomes" id="UP001318860"/>
    </source>
</evidence>
<sequence length="448" mass="50128">MKMKSSPPPPFLNLLILLLFSAVLRHSTAATSSYPKEALPTKSGYLKVNSSTGSSIFYTYYESQTSSNKNTSISQSPILIWLQGGPGCSSQLANFFELGPFLLNQDLSLKPNPGSWNKIFSLLFLDNPIGTGFSIAASPEEIPRNQFDVAKHLFIAINKFIGLDKSFKTRPIYLTGESYAGKYLPALGYYILKKNAILPKEKRINLGGIAIGNGLTDPEIQVSTHAVNCYNLGLINEEQMTLLEKLQLEVVGFIRSGKWNEAGNARNVVLNTLTNMTGLATLYDFRRLNPYPNRVVVKFLNNMEVKRALGVKESMIFELCSRTVGDALHDDVMKSVRYMVDFLVKRTRVLLYQGQCDLRDGVLSTLSWVKKMKWDDIDEFLKAERSIWRVDGNLAGYVQKWKSLSHVVVLNAGHLVPTDQPLNSQVMIQDWVLERGLFGSEKSGKDGH</sequence>
<keyword evidence="7" id="KW-0325">Glycoprotein</keyword>
<organism evidence="9 10">
    <name type="scientific">Rehmannia glutinosa</name>
    <name type="common">Chinese foxglove</name>
    <dbReference type="NCBI Taxonomy" id="99300"/>
    <lineage>
        <taxon>Eukaryota</taxon>
        <taxon>Viridiplantae</taxon>
        <taxon>Streptophyta</taxon>
        <taxon>Embryophyta</taxon>
        <taxon>Tracheophyta</taxon>
        <taxon>Spermatophyta</taxon>
        <taxon>Magnoliopsida</taxon>
        <taxon>eudicotyledons</taxon>
        <taxon>Gunneridae</taxon>
        <taxon>Pentapetalae</taxon>
        <taxon>asterids</taxon>
        <taxon>lamiids</taxon>
        <taxon>Lamiales</taxon>
        <taxon>Orobanchaceae</taxon>
        <taxon>Rehmannieae</taxon>
        <taxon>Rehmannia</taxon>
    </lineage>
</organism>
<keyword evidence="3" id="KW-0964">Secreted</keyword>
<dbReference type="InterPro" id="IPR001563">
    <property type="entry name" value="Peptidase_S10"/>
</dbReference>
<keyword evidence="8" id="KW-0732">Signal</keyword>
<dbReference type="Gene3D" id="3.40.50.1820">
    <property type="entry name" value="alpha/beta hydrolase"/>
    <property type="match status" value="1"/>
</dbReference>
<dbReference type="PRINTS" id="PR00724">
    <property type="entry name" value="CRBOXYPTASEC"/>
</dbReference>
<comment type="subcellular location">
    <subcellularLocation>
        <location evidence="1">Secreted</location>
    </subcellularLocation>
</comment>
<feature type="signal peptide" evidence="8">
    <location>
        <begin position="1"/>
        <end position="29"/>
    </location>
</feature>
<reference evidence="9 10" key="1">
    <citation type="journal article" date="2021" name="Comput. Struct. Biotechnol. J.">
        <title>De novo genome assembly of the potent medicinal plant Rehmannia glutinosa using nanopore technology.</title>
        <authorList>
            <person name="Ma L."/>
            <person name="Dong C."/>
            <person name="Song C."/>
            <person name="Wang X."/>
            <person name="Zheng X."/>
            <person name="Niu Y."/>
            <person name="Chen S."/>
            <person name="Feng W."/>
        </authorList>
    </citation>
    <scope>NUCLEOTIDE SEQUENCE [LARGE SCALE GENOMIC DNA]</scope>
    <source>
        <strain evidence="9">DH-2019</strain>
    </source>
</reference>
<evidence type="ECO:0000256" key="5">
    <source>
        <dbReference type="ARBA" id="ARBA00022670"/>
    </source>
</evidence>
<evidence type="ECO:0000256" key="6">
    <source>
        <dbReference type="ARBA" id="ARBA00022801"/>
    </source>
</evidence>
<dbReference type="PANTHER" id="PTHR11802">
    <property type="entry name" value="SERINE PROTEASE FAMILY S10 SERINE CARBOXYPEPTIDASE"/>
    <property type="match status" value="1"/>
</dbReference>
<comment type="caution">
    <text evidence="9">The sequence shown here is derived from an EMBL/GenBank/DDBJ whole genome shotgun (WGS) entry which is preliminary data.</text>
</comment>
<keyword evidence="4 8" id="KW-0121">Carboxypeptidase</keyword>
<keyword evidence="10" id="KW-1185">Reference proteome</keyword>
<dbReference type="InterPro" id="IPR018202">
    <property type="entry name" value="Ser_caboxypep_ser_AS"/>
</dbReference>
<evidence type="ECO:0000313" key="9">
    <source>
        <dbReference type="EMBL" id="KAK6161018.1"/>
    </source>
</evidence>
<dbReference type="InterPro" id="IPR033124">
    <property type="entry name" value="Ser_caboxypep_his_AS"/>
</dbReference>
<name>A0ABR0XPF8_REHGL</name>
<dbReference type="PROSITE" id="PS00560">
    <property type="entry name" value="CARBOXYPEPT_SER_HIS"/>
    <property type="match status" value="1"/>
</dbReference>
<dbReference type="EC" id="3.4.16.-" evidence="8"/>
<evidence type="ECO:0000256" key="7">
    <source>
        <dbReference type="ARBA" id="ARBA00023180"/>
    </source>
</evidence>
<dbReference type="PANTHER" id="PTHR11802:SF454">
    <property type="entry name" value="SERINE CARBOXYPEPTIDASE-LIKE 50"/>
    <property type="match status" value="1"/>
</dbReference>
<dbReference type="Pfam" id="PF00450">
    <property type="entry name" value="Peptidase_S10"/>
    <property type="match status" value="1"/>
</dbReference>
<dbReference type="PROSITE" id="PS00131">
    <property type="entry name" value="CARBOXYPEPT_SER_SER"/>
    <property type="match status" value="1"/>
</dbReference>
<evidence type="ECO:0000256" key="4">
    <source>
        <dbReference type="ARBA" id="ARBA00022645"/>
    </source>
</evidence>